<feature type="compositionally biased region" description="Basic residues" evidence="1">
    <location>
        <begin position="671"/>
        <end position="686"/>
    </location>
</feature>
<keyword evidence="3" id="KW-1185">Reference proteome</keyword>
<feature type="region of interest" description="Disordered" evidence="1">
    <location>
        <begin position="381"/>
        <end position="519"/>
    </location>
</feature>
<feature type="region of interest" description="Disordered" evidence="1">
    <location>
        <begin position="758"/>
        <end position="789"/>
    </location>
</feature>
<feature type="compositionally biased region" description="Basic residues" evidence="1">
    <location>
        <begin position="215"/>
        <end position="225"/>
    </location>
</feature>
<feature type="compositionally biased region" description="Basic and acidic residues" evidence="1">
    <location>
        <begin position="509"/>
        <end position="519"/>
    </location>
</feature>
<feature type="compositionally biased region" description="Low complexity" evidence="1">
    <location>
        <begin position="772"/>
        <end position="788"/>
    </location>
</feature>
<dbReference type="Gene3D" id="1.10.12.10">
    <property type="entry name" value="Lyase 2-enoyl-coa Hydratase, Chain A, domain 2"/>
    <property type="match status" value="1"/>
</dbReference>
<feature type="compositionally biased region" description="Low complexity" evidence="1">
    <location>
        <begin position="610"/>
        <end position="628"/>
    </location>
</feature>
<feature type="region of interest" description="Disordered" evidence="1">
    <location>
        <begin position="127"/>
        <end position="225"/>
    </location>
</feature>
<accession>A0A9P0F4R8</accession>
<reference evidence="2" key="1">
    <citation type="submission" date="2021-12" db="EMBL/GenBank/DDBJ databases">
        <authorList>
            <person name="King R."/>
        </authorList>
    </citation>
    <scope>NUCLEOTIDE SEQUENCE</scope>
</reference>
<dbReference type="SUPFAM" id="SSF52096">
    <property type="entry name" value="ClpP/crotonase"/>
    <property type="match status" value="1"/>
</dbReference>
<dbReference type="InterPro" id="IPR029045">
    <property type="entry name" value="ClpP/crotonase-like_dom_sf"/>
</dbReference>
<feature type="region of interest" description="Disordered" evidence="1">
    <location>
        <begin position="255"/>
        <end position="277"/>
    </location>
</feature>
<dbReference type="CDD" id="cd06558">
    <property type="entry name" value="crotonase-like"/>
    <property type="match status" value="1"/>
</dbReference>
<feature type="region of interest" description="Disordered" evidence="1">
    <location>
        <begin position="92"/>
        <end position="114"/>
    </location>
</feature>
<dbReference type="PANTHER" id="PTHR43684:SF11">
    <property type="entry name" value="CHROMO DOMAIN-CONTAINING PROTEIN"/>
    <property type="match status" value="1"/>
</dbReference>
<feature type="compositionally biased region" description="Polar residues" evidence="1">
    <location>
        <begin position="476"/>
        <end position="492"/>
    </location>
</feature>
<feature type="region of interest" description="Disordered" evidence="1">
    <location>
        <begin position="1"/>
        <end position="48"/>
    </location>
</feature>
<sequence length="1104" mass="120550">MATETESGPGVSVAENQLSASSEEAGGRFQSPDRTDFPVPGHILGRTVDDPAADVVGSVKPYQKPRLGVKVPYMNLTSQIVSQDEIAAELAERAERAQKNNPPGTIDGSKTGDMLFTMKMTHRLVKSIKPTFPEKNLGADQQSIESPAPSTPTPATAPSPASVPAPAQPETGGGASSPEKHDANSLHSQLMKTLEDENALDPTLNSLSNQDSKVPKRAAGKSKVHVKLDRELERQLALQQLQEFNMQKQIRKELKEKSKEELKEKSKEQQLKPKIKRNRKNIKLKNIVINRKLDETEAPILPYKSIQRKHKVTIGVVPVNGAEASARVTANENDVTEAPPEIPDIKIAKDKHYMKKYSNKRHSEDAMNGSNEIIDEIASEILDPTPKKKRKKAKLVSNTPVPVEETGTPGPEASSPGKRKSTRKIKPTEKVAQKKQKLLKGIKAAPAQPEPVENGTPSASDGAAAVPEDEEPQVDANGSMQVETNTNESAETQDVPPDASSDPTATAEGGKKSRMMREIDRLLMDEGAINMLYSIEEKRSPKNSNQKANLLPSARRKKRDLVLKTKLVKSAVLKLSGSPKDANRSQRQSQKQNEVETDEARKASVDSQESVPGASPKPSSSSLPAEASRIIRRHSSSSSFSSAAGSPRRMSTDFEHPPPNLTPDGVSVSGKKLKKKNVNKVKKALSPKKDASAVSNTQQVKSLPNQSAPPKMSSPVKEDVRSEMSKNFNKKASSPKNVIRKTLYAEEKSLNASAAVATASSSAMPPPSVQRTTPAAPISTAPAKTSTPQQAVNAIHQRKSSSLFLENLASREFNDKLERLDTQQPRVGPTTSALPKVDCYQEITVQKMKDQHLMHIVLTPNPAKIKNALNVRVIRELIAAIQTANADKGIRAVLITSIGTTFCQGIDFESLIEDDVERRKTVVVELAIAIRDFIHGLGMFNKLLIAGVHGPAVGLGVMMLPYFDMVFASDKATFYTPYTKLGQIPEGAPALTMSHMLSNAATSELIYGCRQLTASEALRCGLVTRILWPDRFQEELLPIVTEISSHSAQAMEATKTLMRKEMRAQLNMALAAECHLLVKNWNTPECQENFKKFLRDESLWQITK</sequence>
<organism evidence="2 3">
    <name type="scientific">Bemisia tabaci</name>
    <name type="common">Sweetpotato whitefly</name>
    <name type="synonym">Aleurodes tabaci</name>
    <dbReference type="NCBI Taxonomy" id="7038"/>
    <lineage>
        <taxon>Eukaryota</taxon>
        <taxon>Metazoa</taxon>
        <taxon>Ecdysozoa</taxon>
        <taxon>Arthropoda</taxon>
        <taxon>Hexapoda</taxon>
        <taxon>Insecta</taxon>
        <taxon>Pterygota</taxon>
        <taxon>Neoptera</taxon>
        <taxon>Paraneoptera</taxon>
        <taxon>Hemiptera</taxon>
        <taxon>Sternorrhyncha</taxon>
        <taxon>Aleyrodoidea</taxon>
        <taxon>Aleyrodidae</taxon>
        <taxon>Aleyrodinae</taxon>
        <taxon>Bemisia</taxon>
    </lineage>
</organism>
<dbReference type="InterPro" id="IPR014748">
    <property type="entry name" value="Enoyl-CoA_hydra_C"/>
</dbReference>
<feature type="compositionally biased region" description="Pro residues" evidence="1">
    <location>
        <begin position="149"/>
        <end position="167"/>
    </location>
</feature>
<feature type="compositionally biased region" description="Polar residues" evidence="1">
    <location>
        <begin position="693"/>
        <end position="708"/>
    </location>
</feature>
<dbReference type="KEGG" id="btab:109038451"/>
<dbReference type="AlphaFoldDB" id="A0A9P0F4R8"/>
<proteinExistence type="predicted"/>
<dbReference type="InterPro" id="IPR001753">
    <property type="entry name" value="Enoyl-CoA_hydra/iso"/>
</dbReference>
<protein>
    <submittedName>
        <fullName evidence="2">Uncharacterized protein</fullName>
    </submittedName>
</protein>
<evidence type="ECO:0000313" key="3">
    <source>
        <dbReference type="Proteomes" id="UP001152759"/>
    </source>
</evidence>
<feature type="compositionally biased region" description="Basic and acidic residues" evidence="1">
    <location>
        <begin position="255"/>
        <end position="271"/>
    </location>
</feature>
<dbReference type="Proteomes" id="UP001152759">
    <property type="component" value="Chromosome 5"/>
</dbReference>
<dbReference type="PANTHER" id="PTHR43684">
    <property type="match status" value="1"/>
</dbReference>
<feature type="compositionally biased region" description="Low complexity" evidence="1">
    <location>
        <begin position="636"/>
        <end position="649"/>
    </location>
</feature>
<name>A0A9P0F4R8_BEMTA</name>
<evidence type="ECO:0000313" key="2">
    <source>
        <dbReference type="EMBL" id="CAH0389650.1"/>
    </source>
</evidence>
<evidence type="ECO:0000256" key="1">
    <source>
        <dbReference type="SAM" id="MobiDB-lite"/>
    </source>
</evidence>
<dbReference type="Pfam" id="PF00378">
    <property type="entry name" value="ECH_1"/>
    <property type="match status" value="1"/>
</dbReference>
<dbReference type="InterPro" id="IPR051053">
    <property type="entry name" value="ECH/Chromodomain_protein"/>
</dbReference>
<feature type="compositionally biased region" description="Polar residues" evidence="1">
    <location>
        <begin position="725"/>
        <end position="734"/>
    </location>
</feature>
<feature type="region of interest" description="Disordered" evidence="1">
    <location>
        <begin position="535"/>
        <end position="734"/>
    </location>
</feature>
<dbReference type="Gene3D" id="3.90.226.10">
    <property type="entry name" value="2-enoyl-CoA Hydratase, Chain A, domain 1"/>
    <property type="match status" value="1"/>
</dbReference>
<gene>
    <name evidence="2" type="ORF">BEMITA_LOCUS8458</name>
</gene>
<dbReference type="EMBL" id="OU963866">
    <property type="protein sequence ID" value="CAH0389650.1"/>
    <property type="molecule type" value="Genomic_DNA"/>
</dbReference>
<feature type="compositionally biased region" description="Polar residues" evidence="1">
    <location>
        <begin position="203"/>
        <end position="212"/>
    </location>
</feature>